<dbReference type="Gene3D" id="3.40.850.10">
    <property type="entry name" value="Kinesin motor domain"/>
    <property type="match status" value="2"/>
</dbReference>
<dbReference type="GO" id="GO:0005737">
    <property type="term" value="C:cytoplasm"/>
    <property type="evidence" value="ECO:0007669"/>
    <property type="project" value="UniProtKB-SubCell"/>
</dbReference>
<dbReference type="InterPro" id="IPR019748">
    <property type="entry name" value="FERM_central"/>
</dbReference>
<dbReference type="InterPro" id="IPR000048">
    <property type="entry name" value="IQ_motif_EF-hand-BS"/>
</dbReference>
<proteinExistence type="inferred from homology"/>
<evidence type="ECO:0000259" key="14">
    <source>
        <dbReference type="PROSITE" id="PS51016"/>
    </source>
</evidence>
<sequence>MAAHVDDMITLDVLTEDAILENLKARYAEKLIYTYNGKRLPDNAPHIFALAETAYANVRNLGVNQSVIISGESGAGKSESTKVILQYLTAVTSSQNQESWVEQQILEANTVLESFGNAKTIRNNNSSRFGKFIQVLFNSKKQIIGANIINYLLEKSRVAKPAVGERNYHVFYELVSGATPDEQQRYQLGAMDDYHYLAQSQCTEIDGVNDKYGWEGLKLAFEVLHLPETDMDGILRALSAVLWMGNIQFTEDASKESVTVANPALVERVAQLFGLEAKALTHVLVARRLTIRGETTVVPLKLDQAVDNRDVIAKFCYDSLFQRIIEFINTSLVAKDKVANFVGVLDIFGFEVFQTNSFEQFCINYTNEKLQQFFNQFIFKLEQEEYDKEAISWAKLAFSDNQICLDLIEARPAGILALLDEETRFPKSTDETWLQKLEATFPKQPCFYKPKLARSVFGVKHYAGEVLYTVTGFLVKNRDAMQDDVFDVFGASSHPYVKAMLKRPTAEPDSKGTVRQPTRSTASTLFKNQLVSLVTTLAATTPHYVRCIKPNPSKVAFGFDDDMVLSQLRYSGMLDTIRIRKAGYPNRMTFDVFSKQYRCLRSGDAADARAAARQIIDACQLGPEHCQMGKTKVFLKAEALIVVQERADAVLREKVLLIQQAMCSNVARRKFLRLRQAAQVLAPVMRGFVQRCRYRRQRQAIIKVQACVRRLIVRRAVRAVLEDRLRECATGHRKSLDPTTLASLTAAATRASASVAQAGEAVEKHTAGPKLPIQTEAAQMRFAEITAMQELNKKKNAAAPSITTATLGPPAAPGADPNNLASAQSRDLDSMFSFLSTFDPASAATGTIRGAAQLAHMANLLASEIDSLIQTPPAGTTKQASFAAGLSSAVMSSASGGTAGAAGKPGKSGLSVDVSAGKSTPALNASGLASPSSFAPTADGVGNETPTTTASLLHSLAQQEPGVKLASTTAAGSRDRLASSTQHLAASISHSSLEVEMRSKIDPEAPEVAFAVYAERHFVCMAPGYVAASTLTPGSGSGALSQRESKLFASTGGRAGGEASASLKRQLMNAFMGYTRGGLPHAITISGAGDLNELSMEAFRQLQRSIESGHKKPEDQTAALQELIKLGILHPELRDEIFVQLMRQGLVSDEAPKNYAETVLPCVWVALALVSAAFPPTKQLSKFLFAHVARAQAETDVSRSPLVPKLIRLVQDNIKTTVLNGPRRMPPSALEITHTKLAQPILAKFHFSDGQEMDIRVQASTTAAQIVRMMAEFINLEDYSGWSIYEVLWRTGQERAIRGSEYVFDVFSLWEREAAQSKTATAKPSGMGTLRGFGLMKKRRSEEAGSATGSGVLSPGANGAYVNIDANLVLKKRHFRNIYEPITDQIEYLLLYSQAVDAVARDQFPITLKTACQLAALRAQAGGDAPADAQDAAAVFAKAPSMWLSPRVLSSSESLTETVAQITMNWSALRGTSPARAKALFLETVKNLRFYGAAQFQVRYKGFWSWPETITLVISAEGMEFVHAKSRETIQKFHYANVLQFESEEQEILLQANIYDEEEGERQESYRFATGQGEEIVALIRDYYPDNENRRKIKDSTLSAADYQLLRRDLDKCRAQLLSTDFLAIPGPSYLWSQATSGGSGGHGTAVSPTLVALGAGGGAAGGSSGSNAGSNAKPSASLRRFGFRNAKNSTQSLADHGNLSSNAFTSAEALPTPSQDPGAYTLADWSYHPAPLLRPLTKDLPQGFELLAVAASQLFIDMGAKATPRPQFHPEHMLKLQNIMEKCLEAPVFAAEIFAQLLKLTTSHQLPDSPAALTGWRLMVSLLGLCTPSGKLLDLYRAHLRKYVHVNMASKKPRRQEAACAVFCTKMLNRGCALVDRPRKFPASFPEIAAAAEMKHLRIRFGFLDGQYRAVSVDPWDTAADVQRHFTDKIKLKNAGGFGIYETYSGLERHLGADERISDILYKWEYFARQHNATDESVQFIFKKRMFLTNEPPGNDLESTLLKAQASWEIRNDLYPVTEEEAIYLAALECQIRSSSDYGAIVVETIPARLAPESAHDFLKQAISVQHAGMKKMSVAEAQQTYMQRVRAWPLYGVTVFDVVQTYTTAIPRACWLAVGHDGVYILQRYDKDAIVHHAYADILSFSPSPRNLLVVTEGTKYVFSTQQSAQIAGLMRDYIACQTAAAAAAPSAAS</sequence>
<dbReference type="SUPFAM" id="SSF52540">
    <property type="entry name" value="P-loop containing nucleoside triphosphate hydrolases"/>
    <property type="match status" value="1"/>
</dbReference>
<dbReference type="GO" id="GO:0003779">
    <property type="term" value="F:actin binding"/>
    <property type="evidence" value="ECO:0007669"/>
    <property type="project" value="UniProtKB-KW"/>
</dbReference>
<dbReference type="Gene3D" id="1.20.5.4820">
    <property type="match status" value="1"/>
</dbReference>
<dbReference type="GO" id="GO:0003774">
    <property type="term" value="F:cytoskeletal motor activity"/>
    <property type="evidence" value="ECO:0007669"/>
    <property type="project" value="UniProtKB-UniRule"/>
</dbReference>
<dbReference type="GO" id="GO:0005096">
    <property type="term" value="F:GTPase activator activity"/>
    <property type="evidence" value="ECO:0007669"/>
    <property type="project" value="UniProtKB-KW"/>
</dbReference>
<accession>A0A4P9XCJ6</accession>
<dbReference type="PROSITE" id="PS50096">
    <property type="entry name" value="IQ"/>
    <property type="match status" value="2"/>
</dbReference>
<feature type="domain" description="FERM" evidence="12">
    <location>
        <begin position="1898"/>
        <end position="2192"/>
    </location>
</feature>
<feature type="region of interest" description="Disordered" evidence="11">
    <location>
        <begin position="925"/>
        <end position="947"/>
    </location>
</feature>
<dbReference type="PROSITE" id="PS50200">
    <property type="entry name" value="RA"/>
    <property type="match status" value="1"/>
</dbReference>
<feature type="compositionally biased region" description="Polar residues" evidence="11">
    <location>
        <begin position="925"/>
        <end position="935"/>
    </location>
</feature>
<dbReference type="SMART" id="SM00295">
    <property type="entry name" value="B41"/>
    <property type="match status" value="2"/>
</dbReference>
<evidence type="ECO:0000256" key="4">
    <source>
        <dbReference type="ARBA" id="ARBA00022490"/>
    </source>
</evidence>
<dbReference type="SMART" id="SM00242">
    <property type="entry name" value="MYSc"/>
    <property type="match status" value="1"/>
</dbReference>
<keyword evidence="17" id="KW-1185">Reference proteome</keyword>
<gene>
    <name evidence="16" type="ORF">CXG81DRAFT_24249</name>
</gene>
<evidence type="ECO:0000256" key="7">
    <source>
        <dbReference type="ARBA" id="ARBA00023123"/>
    </source>
</evidence>
<evidence type="ECO:0000256" key="1">
    <source>
        <dbReference type="ARBA" id="ARBA00004496"/>
    </source>
</evidence>
<dbReference type="GO" id="GO:0007165">
    <property type="term" value="P:signal transduction"/>
    <property type="evidence" value="ECO:0007669"/>
    <property type="project" value="InterPro"/>
</dbReference>
<organism evidence="16 17">
    <name type="scientific">Caulochytrium protostelioides</name>
    <dbReference type="NCBI Taxonomy" id="1555241"/>
    <lineage>
        <taxon>Eukaryota</taxon>
        <taxon>Fungi</taxon>
        <taxon>Fungi incertae sedis</taxon>
        <taxon>Chytridiomycota</taxon>
        <taxon>Chytridiomycota incertae sedis</taxon>
        <taxon>Chytridiomycetes</taxon>
        <taxon>Caulochytriales</taxon>
        <taxon>Caulochytriaceae</taxon>
        <taxon>Caulochytrium</taxon>
    </lineage>
</organism>
<keyword evidence="8 10" id="KW-0505">Motor protein</keyword>
<dbReference type="Gene3D" id="2.30.29.30">
    <property type="entry name" value="Pleckstrin-homology domain (PH domain)/Phosphotyrosine-binding domain (PTB)"/>
    <property type="match status" value="2"/>
</dbReference>
<dbReference type="Gene3D" id="1.20.120.720">
    <property type="entry name" value="Myosin VI head, motor domain, U50 subdomain"/>
    <property type="match status" value="1"/>
</dbReference>
<dbReference type="Gene3D" id="3.10.20.90">
    <property type="entry name" value="Phosphatidylinositol 3-kinase Catalytic Subunit, Chain A, domain 1"/>
    <property type="match status" value="2"/>
</dbReference>
<dbReference type="SMART" id="SM00015">
    <property type="entry name" value="IQ"/>
    <property type="match status" value="2"/>
</dbReference>
<dbReference type="Pfam" id="PF00784">
    <property type="entry name" value="MyTH4"/>
    <property type="match status" value="2"/>
</dbReference>
<evidence type="ECO:0000256" key="11">
    <source>
        <dbReference type="SAM" id="MobiDB-lite"/>
    </source>
</evidence>
<evidence type="ECO:0000256" key="8">
    <source>
        <dbReference type="ARBA" id="ARBA00023175"/>
    </source>
</evidence>
<dbReference type="InterPro" id="IPR002404">
    <property type="entry name" value="IRS_PTB"/>
</dbReference>
<dbReference type="InterPro" id="IPR014352">
    <property type="entry name" value="FERM/acyl-CoA-bd_prot_sf"/>
</dbReference>
<dbReference type="EMBL" id="ML014128">
    <property type="protein sequence ID" value="RKP03142.1"/>
    <property type="molecule type" value="Genomic_DNA"/>
</dbReference>
<dbReference type="InterPro" id="IPR035963">
    <property type="entry name" value="FERM_2"/>
</dbReference>
<dbReference type="InterPro" id="IPR027417">
    <property type="entry name" value="P-loop_NTPase"/>
</dbReference>
<dbReference type="Gene3D" id="1.25.40.530">
    <property type="entry name" value="MyTH4 domain"/>
    <property type="match status" value="2"/>
</dbReference>
<evidence type="ECO:0000259" key="15">
    <source>
        <dbReference type="PROSITE" id="PS51456"/>
    </source>
</evidence>
<keyword evidence="7 10" id="KW-0518">Myosin</keyword>
<keyword evidence="5 10" id="KW-0547">Nucleotide-binding</keyword>
<evidence type="ECO:0000259" key="13">
    <source>
        <dbReference type="PROSITE" id="PS50200"/>
    </source>
</evidence>
<feature type="domain" description="Ras-associating" evidence="13">
    <location>
        <begin position="1239"/>
        <end position="1340"/>
    </location>
</feature>
<dbReference type="InterPro" id="IPR038185">
    <property type="entry name" value="MyTH4_dom_sf"/>
</dbReference>
<feature type="region of interest" description="Actin-binding" evidence="10">
    <location>
        <begin position="530"/>
        <end position="552"/>
    </location>
</feature>
<dbReference type="InterPro" id="IPR036961">
    <property type="entry name" value="Kinesin_motor_dom_sf"/>
</dbReference>
<keyword evidence="6 10" id="KW-0067">ATP-binding</keyword>
<reference evidence="17" key="1">
    <citation type="journal article" date="2018" name="Nat. Microbiol.">
        <title>Leveraging single-cell genomics to expand the fungal tree of life.</title>
        <authorList>
            <person name="Ahrendt S.R."/>
            <person name="Quandt C.A."/>
            <person name="Ciobanu D."/>
            <person name="Clum A."/>
            <person name="Salamov A."/>
            <person name="Andreopoulos B."/>
            <person name="Cheng J.F."/>
            <person name="Woyke T."/>
            <person name="Pelin A."/>
            <person name="Henrissat B."/>
            <person name="Reynolds N.K."/>
            <person name="Benny G.L."/>
            <person name="Smith M.E."/>
            <person name="James T.Y."/>
            <person name="Grigoriev I.V."/>
        </authorList>
    </citation>
    <scope>NUCLEOTIDE SEQUENCE [LARGE SCALE GENOMIC DNA]</scope>
    <source>
        <strain evidence="17">ATCC 52028</strain>
    </source>
</reference>
<feature type="domain" description="FERM" evidence="12">
    <location>
        <begin position="1241"/>
        <end position="1591"/>
    </location>
</feature>
<evidence type="ECO:0000256" key="6">
    <source>
        <dbReference type="ARBA" id="ARBA00022840"/>
    </source>
</evidence>
<feature type="domain" description="Myosin motor" evidence="15">
    <location>
        <begin position="1"/>
        <end position="648"/>
    </location>
</feature>
<dbReference type="InterPro" id="IPR000299">
    <property type="entry name" value="FERM_domain"/>
</dbReference>
<comment type="subcellular location">
    <subcellularLocation>
        <location evidence="1">Cytoplasm</location>
    </subcellularLocation>
</comment>
<evidence type="ECO:0000313" key="16">
    <source>
        <dbReference type="EMBL" id="RKP03142.1"/>
    </source>
</evidence>
<dbReference type="PROSITE" id="PS51456">
    <property type="entry name" value="MYOSIN_MOTOR"/>
    <property type="match status" value="1"/>
</dbReference>
<dbReference type="InterPro" id="IPR011993">
    <property type="entry name" value="PH-like_dom_sf"/>
</dbReference>
<dbReference type="Gene3D" id="1.20.80.10">
    <property type="match status" value="2"/>
</dbReference>
<dbReference type="Gene3D" id="1.20.58.530">
    <property type="match status" value="1"/>
</dbReference>
<name>A0A4P9XCJ6_9FUNG</name>
<dbReference type="SUPFAM" id="SSF50729">
    <property type="entry name" value="PH domain-like"/>
    <property type="match status" value="2"/>
</dbReference>
<dbReference type="Pfam" id="PF00063">
    <property type="entry name" value="Myosin_head"/>
    <property type="match status" value="1"/>
</dbReference>
<dbReference type="PANTHER" id="PTHR46049">
    <property type="entry name" value="AGAP003327-PA"/>
    <property type="match status" value="1"/>
</dbReference>
<dbReference type="Gene3D" id="1.10.10.820">
    <property type="match status" value="1"/>
</dbReference>
<keyword evidence="4" id="KW-0963">Cytoplasm</keyword>
<evidence type="ECO:0000256" key="10">
    <source>
        <dbReference type="PROSITE-ProRule" id="PRU00782"/>
    </source>
</evidence>
<dbReference type="InterPro" id="IPR019749">
    <property type="entry name" value="Band_41_domain"/>
</dbReference>
<comment type="similarity">
    <text evidence="2 10">Belongs to the TRAFAC class myosin-kinesin ATPase superfamily. Myosin family.</text>
</comment>
<dbReference type="InterPro" id="IPR001609">
    <property type="entry name" value="Myosin_head_motor_dom-like"/>
</dbReference>
<evidence type="ECO:0000313" key="17">
    <source>
        <dbReference type="Proteomes" id="UP000274922"/>
    </source>
</evidence>
<dbReference type="SMART" id="SM00139">
    <property type="entry name" value="MyTH4"/>
    <property type="match status" value="1"/>
</dbReference>
<dbReference type="Pfam" id="PF00373">
    <property type="entry name" value="FERM_M"/>
    <property type="match status" value="2"/>
</dbReference>
<dbReference type="Pfam" id="PF21989">
    <property type="entry name" value="RA_2"/>
    <property type="match status" value="2"/>
</dbReference>
<evidence type="ECO:0000256" key="9">
    <source>
        <dbReference type="ARBA" id="ARBA00023203"/>
    </source>
</evidence>
<dbReference type="OrthoDB" id="6108017at2759"/>
<feature type="domain" description="MyTH4" evidence="14">
    <location>
        <begin position="1728"/>
        <end position="1893"/>
    </location>
</feature>
<dbReference type="Proteomes" id="UP000274922">
    <property type="component" value="Unassembled WGS sequence"/>
</dbReference>
<dbReference type="PRINTS" id="PR00193">
    <property type="entry name" value="MYOSINHEAVY"/>
</dbReference>
<evidence type="ECO:0008006" key="18">
    <source>
        <dbReference type="Google" id="ProtNLM"/>
    </source>
</evidence>
<dbReference type="InterPro" id="IPR051724">
    <property type="entry name" value="Actin_motor_Myosin"/>
</dbReference>
<dbReference type="PROSITE" id="PS50057">
    <property type="entry name" value="FERM_3"/>
    <property type="match status" value="2"/>
</dbReference>
<keyword evidence="9 10" id="KW-0009">Actin-binding</keyword>
<dbReference type="SUPFAM" id="SSF54236">
    <property type="entry name" value="Ubiquitin-like"/>
    <property type="match status" value="2"/>
</dbReference>
<feature type="binding site" evidence="10">
    <location>
        <begin position="71"/>
        <end position="78"/>
    </location>
    <ligand>
        <name>ATP</name>
        <dbReference type="ChEBI" id="CHEBI:30616"/>
    </ligand>
</feature>
<feature type="compositionally biased region" description="Low complexity" evidence="11">
    <location>
        <begin position="894"/>
        <end position="911"/>
    </location>
</feature>
<dbReference type="SUPFAM" id="SSF47031">
    <property type="entry name" value="Second domain of FERM"/>
    <property type="match status" value="2"/>
</dbReference>
<dbReference type="Pfam" id="PF02174">
    <property type="entry name" value="IRS"/>
    <property type="match status" value="2"/>
</dbReference>
<evidence type="ECO:0000256" key="3">
    <source>
        <dbReference type="ARBA" id="ARBA00022468"/>
    </source>
</evidence>
<dbReference type="FunFam" id="1.10.10.820:FF:000001">
    <property type="entry name" value="Myosin heavy chain"/>
    <property type="match status" value="1"/>
</dbReference>
<dbReference type="SMART" id="SM00314">
    <property type="entry name" value="RA"/>
    <property type="match status" value="2"/>
</dbReference>
<dbReference type="PANTHER" id="PTHR46049:SF5">
    <property type="entry name" value="PLECKSTRIN HOMOLOGY DOMAIN-CONTAINING FAMILY H MEMBER 3"/>
    <property type="match status" value="1"/>
</dbReference>
<evidence type="ECO:0000256" key="5">
    <source>
        <dbReference type="ARBA" id="ARBA00022741"/>
    </source>
</evidence>
<keyword evidence="3" id="KW-0343">GTPase activation</keyword>
<dbReference type="STRING" id="1555241.A0A4P9XCJ6"/>
<dbReference type="InterPro" id="IPR000159">
    <property type="entry name" value="RA_dom"/>
</dbReference>
<evidence type="ECO:0000256" key="2">
    <source>
        <dbReference type="ARBA" id="ARBA00008314"/>
    </source>
</evidence>
<dbReference type="PROSITE" id="PS51016">
    <property type="entry name" value="MYTH4"/>
    <property type="match status" value="2"/>
</dbReference>
<dbReference type="InterPro" id="IPR029071">
    <property type="entry name" value="Ubiquitin-like_domsf"/>
</dbReference>
<protein>
    <recommendedName>
        <fullName evidence="18">Myosin motor domain-containing protein</fullName>
    </recommendedName>
</protein>
<dbReference type="GO" id="GO:0016459">
    <property type="term" value="C:myosin complex"/>
    <property type="evidence" value="ECO:0007669"/>
    <property type="project" value="UniProtKB-KW"/>
</dbReference>
<evidence type="ECO:0000259" key="12">
    <source>
        <dbReference type="PROSITE" id="PS50057"/>
    </source>
</evidence>
<dbReference type="InterPro" id="IPR000857">
    <property type="entry name" value="MyTH4_dom"/>
</dbReference>
<dbReference type="CDD" id="cd14473">
    <property type="entry name" value="FERM_B-lobe"/>
    <property type="match status" value="2"/>
</dbReference>
<feature type="domain" description="MyTH4" evidence="14">
    <location>
        <begin position="1074"/>
        <end position="1236"/>
    </location>
</feature>
<feature type="region of interest" description="Disordered" evidence="11">
    <location>
        <begin position="894"/>
        <end position="913"/>
    </location>
</feature>
<dbReference type="GO" id="GO:0005524">
    <property type="term" value="F:ATP binding"/>
    <property type="evidence" value="ECO:0007669"/>
    <property type="project" value="UniProtKB-UniRule"/>
</dbReference>